<accession>A0A1X7US34</accession>
<organism evidence="1">
    <name type="scientific">Amphimedon queenslandica</name>
    <name type="common">Sponge</name>
    <dbReference type="NCBI Taxonomy" id="400682"/>
    <lineage>
        <taxon>Eukaryota</taxon>
        <taxon>Metazoa</taxon>
        <taxon>Porifera</taxon>
        <taxon>Demospongiae</taxon>
        <taxon>Heteroscleromorpha</taxon>
        <taxon>Haplosclerida</taxon>
        <taxon>Niphatidae</taxon>
        <taxon>Amphimedon</taxon>
    </lineage>
</organism>
<dbReference type="AlphaFoldDB" id="A0A1X7US34"/>
<protein>
    <submittedName>
        <fullName evidence="1">Uncharacterized protein</fullName>
    </submittedName>
</protein>
<evidence type="ECO:0000313" key="1">
    <source>
        <dbReference type="EnsemblMetazoa" id="Aqu2.1.30800_001"/>
    </source>
</evidence>
<dbReference type="PANTHER" id="PTHR31424">
    <property type="entry name" value="PROTEIN CBG23806"/>
    <property type="match status" value="1"/>
</dbReference>
<reference evidence="1" key="1">
    <citation type="submission" date="2017-05" db="UniProtKB">
        <authorList>
            <consortium name="EnsemblMetazoa"/>
        </authorList>
    </citation>
    <scope>IDENTIFICATION</scope>
</reference>
<dbReference type="PANTHER" id="PTHR31424:SF3">
    <property type="entry name" value="RING-TYPE DOMAIN-CONTAINING PROTEIN"/>
    <property type="match status" value="1"/>
</dbReference>
<name>A0A1X7US34_AMPQE</name>
<dbReference type="OrthoDB" id="10050996at2759"/>
<proteinExistence type="predicted"/>
<dbReference type="InParanoid" id="A0A1X7US34"/>
<sequence>NYEFLCNIYGLSGASGRHCCLWCNVASDQLKIDRSTRNSSTIIQHSLSFLHQQHHDFQLNGANLMMAKLFDNERSISHHEKIVSKGFEKDEGVFVKGLDQALSSFNVERQAYHGGSCIGTHILKALKPDDIHTLTSLVTTAATMGTYIKVKAGEISDKFIDAFILFSKCHEITFYQILILLS</sequence>
<dbReference type="EnsemblMetazoa" id="Aqu2.1.30800_001">
    <property type="protein sequence ID" value="Aqu2.1.30800_001"/>
    <property type="gene ID" value="Aqu2.1.30800"/>
</dbReference>